<dbReference type="HOGENOM" id="CLU_019628_2_0_1"/>
<evidence type="ECO:0000256" key="2">
    <source>
        <dbReference type="ARBA" id="ARBA00022842"/>
    </source>
</evidence>
<dbReference type="eggNOG" id="ENOG502QQVK">
    <property type="taxonomic scope" value="Eukaryota"/>
</dbReference>
<reference evidence="3" key="3">
    <citation type="submission" date="2015-04" db="UniProtKB">
        <authorList>
            <consortium name="EnsemblPlants"/>
        </authorList>
    </citation>
    <scope>IDENTIFICATION</scope>
</reference>
<keyword evidence="2" id="KW-0460">Magnesium</keyword>
<evidence type="ECO:0000256" key="1">
    <source>
        <dbReference type="ARBA" id="ARBA00022723"/>
    </source>
</evidence>
<reference evidence="3 4" key="1">
    <citation type="submission" date="2012-08" db="EMBL/GenBank/DDBJ databases">
        <title>Oryza genome evolution.</title>
        <authorList>
            <person name="Wing R.A."/>
        </authorList>
    </citation>
    <scope>NUCLEOTIDE SEQUENCE</scope>
</reference>
<dbReference type="SMR" id="A0A0D9WPR4"/>
<sequence>MSTKQILHMNPGQGDTSYARNSTVQKTEQDRMKTLIIEAITGLCGLSSTSPPKSMAIADLGCSSGPNALTLVSTTVDAIYRHCAQHAQPLPEICVFLNDLPNNDFNSIAKSLASLKYNHDDLADPVLITGMIPGSFYERLFPCNSLQFVCSSNGLHWLSKAPEDLKESRLPMYDMDEQLRISKRAVVANSYARQFKKDFTRFLNLRAQELVPGGRMVISLYGRCSDNPTSKSNQAWQVVAVALNDMASRGIIDKEKLDSFYIPLYAPLEKEVNEIIEGEGSFKINKMQMRNPFSGMEDALVGAKMIALAIRAVFESTIVFHFGSSDEIMDEFAMTVERNLSSGSGWRAVLAAEYPLVLLCLSLTRVI</sequence>
<name>A0A0D9WPR4_9ORYZ</name>
<keyword evidence="4" id="KW-1185">Reference proteome</keyword>
<dbReference type="PANTHER" id="PTHR31009">
    <property type="entry name" value="S-ADENOSYL-L-METHIONINE:CARBOXYL METHYLTRANSFERASE FAMILY PROTEIN"/>
    <property type="match status" value="1"/>
</dbReference>
<evidence type="ECO:0000313" key="3">
    <source>
        <dbReference type="EnsemblPlants" id="LPERR06G10950.1"/>
    </source>
</evidence>
<organism evidence="3 4">
    <name type="scientific">Leersia perrieri</name>
    <dbReference type="NCBI Taxonomy" id="77586"/>
    <lineage>
        <taxon>Eukaryota</taxon>
        <taxon>Viridiplantae</taxon>
        <taxon>Streptophyta</taxon>
        <taxon>Embryophyta</taxon>
        <taxon>Tracheophyta</taxon>
        <taxon>Spermatophyta</taxon>
        <taxon>Magnoliopsida</taxon>
        <taxon>Liliopsida</taxon>
        <taxon>Poales</taxon>
        <taxon>Poaceae</taxon>
        <taxon>BOP clade</taxon>
        <taxon>Oryzoideae</taxon>
        <taxon>Oryzeae</taxon>
        <taxon>Oryzinae</taxon>
        <taxon>Leersia</taxon>
    </lineage>
</organism>
<dbReference type="InterPro" id="IPR042086">
    <property type="entry name" value="MeTrfase_capping"/>
</dbReference>
<evidence type="ECO:0008006" key="5">
    <source>
        <dbReference type="Google" id="ProtNLM"/>
    </source>
</evidence>
<dbReference type="EnsemblPlants" id="LPERR06G10950.1">
    <property type="protein sequence ID" value="LPERR06G10950.1"/>
    <property type="gene ID" value="LPERR06G10950"/>
</dbReference>
<dbReference type="InterPro" id="IPR005299">
    <property type="entry name" value="MeTrfase_7"/>
</dbReference>
<dbReference type="InterPro" id="IPR029063">
    <property type="entry name" value="SAM-dependent_MTases_sf"/>
</dbReference>
<keyword evidence="1" id="KW-0479">Metal-binding</keyword>
<dbReference type="AlphaFoldDB" id="A0A0D9WPR4"/>
<dbReference type="Gene3D" id="1.10.1200.270">
    <property type="entry name" value="Methyltransferase, alpha-helical capping domain"/>
    <property type="match status" value="1"/>
</dbReference>
<evidence type="ECO:0000313" key="4">
    <source>
        <dbReference type="Proteomes" id="UP000032180"/>
    </source>
</evidence>
<dbReference type="Gene3D" id="3.40.50.150">
    <property type="entry name" value="Vaccinia Virus protein VP39"/>
    <property type="match status" value="1"/>
</dbReference>
<accession>A0A0D9WPR4</accession>
<reference evidence="4" key="2">
    <citation type="submission" date="2013-12" db="EMBL/GenBank/DDBJ databases">
        <authorList>
            <person name="Yu Y."/>
            <person name="Lee S."/>
            <person name="de Baynast K."/>
            <person name="Wissotski M."/>
            <person name="Liu L."/>
            <person name="Talag J."/>
            <person name="Goicoechea J."/>
            <person name="Angelova A."/>
            <person name="Jetty R."/>
            <person name="Kudrna D."/>
            <person name="Golser W."/>
            <person name="Rivera L."/>
            <person name="Zhang J."/>
            <person name="Wing R."/>
        </authorList>
    </citation>
    <scope>NUCLEOTIDE SEQUENCE</scope>
</reference>
<protein>
    <recommendedName>
        <fullName evidence="5">Jasmonate O-methyltransferase</fullName>
    </recommendedName>
</protein>
<dbReference type="GO" id="GO:0008168">
    <property type="term" value="F:methyltransferase activity"/>
    <property type="evidence" value="ECO:0007669"/>
    <property type="project" value="InterPro"/>
</dbReference>
<dbReference type="Gramene" id="LPERR06G10950.1">
    <property type="protein sequence ID" value="LPERR06G10950.1"/>
    <property type="gene ID" value="LPERR06G10950"/>
</dbReference>
<dbReference type="GO" id="GO:0046872">
    <property type="term" value="F:metal ion binding"/>
    <property type="evidence" value="ECO:0007669"/>
    <property type="project" value="UniProtKB-KW"/>
</dbReference>
<dbReference type="Proteomes" id="UP000032180">
    <property type="component" value="Chromosome 6"/>
</dbReference>
<dbReference type="Pfam" id="PF03492">
    <property type="entry name" value="Methyltransf_7"/>
    <property type="match status" value="1"/>
</dbReference>
<dbReference type="SUPFAM" id="SSF53335">
    <property type="entry name" value="S-adenosyl-L-methionine-dependent methyltransferases"/>
    <property type="match status" value="1"/>
</dbReference>
<proteinExistence type="predicted"/>